<sequence>MVSINKIRTAIRIKFALPDASGRTQSKIVGIPHNTMIRLSARLDRAAITHEIAEELTDSELMVKLYPSIVHNNRSKRAPNIEHIMTELTKPRGKGTTKAVLYLEYVAEDPKTAMSRSHFYRNINKVLKRSKLVMKQLHAAGEAVFIDYAGYQVFYRKSNKKVWVKVFVAVLGASKKVFAWATYGEKTVHWIDGMTRMFEDFGGVPEVVAMDNAKALVTKPGLIPIFTKNVESLEEHYGCFMDTSRPRSPQDKSHAELGVKFVTQRILVPMMRNHTFFSLEEINDYLTKEIAVLNNTPFQGLPISRNDLFEKNEKTVLNPLPTTPYQMVVDWLRQKVLPNYCNPPIESE</sequence>
<dbReference type="InterPro" id="IPR001584">
    <property type="entry name" value="Integrase_cat-core"/>
</dbReference>
<dbReference type="NCBIfam" id="NF033546">
    <property type="entry name" value="transpos_IS21"/>
    <property type="match status" value="1"/>
</dbReference>
<protein>
    <submittedName>
        <fullName evidence="2">IS21 family transposase</fullName>
    </submittedName>
</protein>
<organism evidence="2 3">
    <name type="scientific">Glaciecola siphonariae</name>
    <dbReference type="NCBI Taxonomy" id="521012"/>
    <lineage>
        <taxon>Bacteria</taxon>
        <taxon>Pseudomonadati</taxon>
        <taxon>Pseudomonadota</taxon>
        <taxon>Gammaproteobacteria</taxon>
        <taxon>Alteromonadales</taxon>
        <taxon>Alteromonadaceae</taxon>
        <taxon>Glaciecola</taxon>
    </lineage>
</organism>
<dbReference type="PANTHER" id="PTHR35004">
    <property type="entry name" value="TRANSPOSASE RV3428C-RELATED"/>
    <property type="match status" value="1"/>
</dbReference>
<reference evidence="3" key="1">
    <citation type="journal article" date="2019" name="Int. J. Syst. Evol. Microbiol.">
        <title>The Global Catalogue of Microorganisms (GCM) 10K type strain sequencing project: providing services to taxonomists for standard genome sequencing and annotation.</title>
        <authorList>
            <consortium name="The Broad Institute Genomics Platform"/>
            <consortium name="The Broad Institute Genome Sequencing Center for Infectious Disease"/>
            <person name="Wu L."/>
            <person name="Ma J."/>
        </authorList>
    </citation>
    <scope>NUCLEOTIDE SEQUENCE [LARGE SCALE GENOMIC DNA]</scope>
    <source>
        <strain evidence="3">KACC 12507</strain>
    </source>
</reference>
<dbReference type="PANTHER" id="PTHR35004:SF8">
    <property type="entry name" value="TRANSPOSASE RV3428C-RELATED"/>
    <property type="match status" value="1"/>
</dbReference>
<dbReference type="PROSITE" id="PS50994">
    <property type="entry name" value="INTEGRASE"/>
    <property type="match status" value="1"/>
</dbReference>
<feature type="domain" description="Integrase catalytic" evidence="1">
    <location>
        <begin position="134"/>
        <end position="327"/>
    </location>
</feature>
<keyword evidence="3" id="KW-1185">Reference proteome</keyword>
<dbReference type="Proteomes" id="UP001595897">
    <property type="component" value="Unassembled WGS sequence"/>
</dbReference>
<name>A0ABV9M020_9ALTE</name>
<comment type="caution">
    <text evidence="2">The sequence shown here is derived from an EMBL/GenBank/DDBJ whole genome shotgun (WGS) entry which is preliminary data.</text>
</comment>
<dbReference type="Pfam" id="PF00665">
    <property type="entry name" value="rve"/>
    <property type="match status" value="1"/>
</dbReference>
<evidence type="ECO:0000313" key="2">
    <source>
        <dbReference type="EMBL" id="MFC4701414.1"/>
    </source>
</evidence>
<dbReference type="InterPro" id="IPR036397">
    <property type="entry name" value="RNaseH_sf"/>
</dbReference>
<proteinExistence type="predicted"/>
<evidence type="ECO:0000313" key="3">
    <source>
        <dbReference type="Proteomes" id="UP001595897"/>
    </source>
</evidence>
<dbReference type="EMBL" id="JBHSGU010000009">
    <property type="protein sequence ID" value="MFC4701414.1"/>
    <property type="molecule type" value="Genomic_DNA"/>
</dbReference>
<dbReference type="SUPFAM" id="SSF53098">
    <property type="entry name" value="Ribonuclease H-like"/>
    <property type="match status" value="1"/>
</dbReference>
<accession>A0ABV9M020</accession>
<dbReference type="Gene3D" id="3.30.420.10">
    <property type="entry name" value="Ribonuclease H-like superfamily/Ribonuclease H"/>
    <property type="match status" value="1"/>
</dbReference>
<dbReference type="InterPro" id="IPR012337">
    <property type="entry name" value="RNaseH-like_sf"/>
</dbReference>
<gene>
    <name evidence="2" type="primary">istA</name>
    <name evidence="2" type="ORF">ACFO4O_14695</name>
</gene>
<dbReference type="RefSeq" id="WP_382409866.1">
    <property type="nucleotide sequence ID" value="NZ_JBHSGU010000009.1"/>
</dbReference>
<evidence type="ECO:0000259" key="1">
    <source>
        <dbReference type="PROSITE" id="PS50994"/>
    </source>
</evidence>